<keyword evidence="2" id="KW-1185">Reference proteome</keyword>
<dbReference type="Proteomes" id="UP001244427">
    <property type="component" value="Unassembled WGS sequence"/>
</dbReference>
<dbReference type="AlphaFoldDB" id="A0AAW8EUZ1"/>
<evidence type="ECO:0000313" key="1">
    <source>
        <dbReference type="EMBL" id="MDQ0647308.1"/>
    </source>
</evidence>
<proteinExistence type="predicted"/>
<name>A0AAW8EUZ1_9MICO</name>
<reference evidence="1 2" key="1">
    <citation type="submission" date="2023-07" db="EMBL/GenBank/DDBJ databases">
        <title>Comparative genomics of wheat-associated soil bacteria to identify genetic determinants of phenazine resistance.</title>
        <authorList>
            <person name="Mouncey N."/>
        </authorList>
    </citation>
    <scope>NUCLEOTIDE SEQUENCE [LARGE SCALE GENOMIC DNA]</scope>
    <source>
        <strain evidence="1 2">W4I9-1</strain>
    </source>
</reference>
<dbReference type="EMBL" id="JAUSXV010000001">
    <property type="protein sequence ID" value="MDQ0647308.1"/>
    <property type="molecule type" value="Genomic_DNA"/>
</dbReference>
<comment type="caution">
    <text evidence="1">The sequence shown here is derived from an EMBL/GenBank/DDBJ whole genome shotgun (WGS) entry which is preliminary data.</text>
</comment>
<dbReference type="RefSeq" id="WP_307295103.1">
    <property type="nucleotide sequence ID" value="NZ_JAUSXV010000001.1"/>
</dbReference>
<accession>A0AAW8EUZ1</accession>
<organism evidence="1 2">
    <name type="scientific">Microbacterium natoriense</name>
    <dbReference type="NCBI Taxonomy" id="284570"/>
    <lineage>
        <taxon>Bacteria</taxon>
        <taxon>Bacillati</taxon>
        <taxon>Actinomycetota</taxon>
        <taxon>Actinomycetes</taxon>
        <taxon>Micrococcales</taxon>
        <taxon>Microbacteriaceae</taxon>
        <taxon>Microbacterium</taxon>
    </lineage>
</organism>
<gene>
    <name evidence="1" type="ORF">QFZ53_001504</name>
</gene>
<protein>
    <submittedName>
        <fullName evidence="1">Uncharacterized protein</fullName>
    </submittedName>
</protein>
<sequence>MTGRFELTLAFQKTTCDRCGGDRLYSEQCTACGRKPHFAETQPQVQRRHRTVQLFREQRDTVEASWEDAEQLLRDAGTMIDTLAVALEGVANGGEDPAPLIEAFYDLDKTVAAWSQPHPRPRRNRARTIGRALERLRDASETFTEALTAPTAHLAQELARRGQEAFAAASEHLGRLSEYNKYTAFDANDAGSLITKIMESTRDELHDPTLTELDAALRQRHRLSTTASSGAGIELDLYRPAIVLALDEERVDLVVPSVERAFTSELMIGMVANAEWAEEHGRVTALLSMALTTAFVDLEERSDLQTADRLLDVVLKLKEGHVRHLLATMLHLRGGSYAALRKKPTGAIFKEAESRFPELQLGGLNRVLRNAAGHSDFNVDDSGVTVRDNGVLVTLPVSEFLNDVLVYFELSIMLQVGIVRACAELDIGLPASRHTSNSDRRTAIIAIASAIGWKEVQVTELLPVCRMSARATTTQFIHAGYALARVLPDDTESLHVVLHDEDGVHQGVVDILGMKGADLSGNVLTVEGALQMARVAASHRVDGASAMSPQEWAALAHAIALDSSTSVIGRLRGLRALRETAAEFAMLGLEAVVGSLATRLRGEVGTPRMVPSAPSGTAFAREANQRPLGAGHFGGHFGRVGH</sequence>
<evidence type="ECO:0000313" key="2">
    <source>
        <dbReference type="Proteomes" id="UP001244427"/>
    </source>
</evidence>